<dbReference type="Proteomes" id="UP000283128">
    <property type="component" value="Unassembled WGS sequence"/>
</dbReference>
<evidence type="ECO:0000313" key="2">
    <source>
        <dbReference type="EMBL" id="RVU23829.1"/>
    </source>
</evidence>
<organism evidence="2 3">
    <name type="scientific">Streptomyces antnestii</name>
    <dbReference type="NCBI Taxonomy" id="2494256"/>
    <lineage>
        <taxon>Bacteria</taxon>
        <taxon>Bacillati</taxon>
        <taxon>Actinomycetota</taxon>
        <taxon>Actinomycetes</taxon>
        <taxon>Kitasatosporales</taxon>
        <taxon>Streptomycetaceae</taxon>
        <taxon>Streptomyces</taxon>
    </lineage>
</organism>
<dbReference type="RefSeq" id="WP_127829125.1">
    <property type="nucleotide sequence ID" value="NZ_RZYA01000007.1"/>
</dbReference>
<dbReference type="OrthoDB" id="3478947at2"/>
<feature type="region of interest" description="Disordered" evidence="1">
    <location>
        <begin position="18"/>
        <end position="66"/>
    </location>
</feature>
<name>A0A437PNW0_9ACTN</name>
<evidence type="ECO:0000313" key="3">
    <source>
        <dbReference type="Proteomes" id="UP000283128"/>
    </source>
</evidence>
<dbReference type="AlphaFoldDB" id="A0A437PNW0"/>
<keyword evidence="3" id="KW-1185">Reference proteome</keyword>
<comment type="caution">
    <text evidence="2">The sequence shown here is derived from an EMBL/GenBank/DDBJ whole genome shotgun (WGS) entry which is preliminary data.</text>
</comment>
<protein>
    <submittedName>
        <fullName evidence="2">Uncharacterized protein</fullName>
    </submittedName>
</protein>
<evidence type="ECO:0000256" key="1">
    <source>
        <dbReference type="SAM" id="MobiDB-lite"/>
    </source>
</evidence>
<accession>A0A437PNW0</accession>
<dbReference type="EMBL" id="RZYA01000007">
    <property type="protein sequence ID" value="RVU23829.1"/>
    <property type="molecule type" value="Genomic_DNA"/>
</dbReference>
<reference evidence="2 3" key="1">
    <citation type="submission" date="2019-01" db="EMBL/GenBank/DDBJ databases">
        <title>Genome sequences of Streptomyces and Rhizobium isolates collected from root and soil.</title>
        <authorList>
            <person name="Chhettri S."/>
            <person name="Sevigny J.L."/>
            <person name="Sen A."/>
            <person name="Ennis N."/>
            <person name="Tisa L."/>
        </authorList>
    </citation>
    <scope>NUCLEOTIDE SEQUENCE [LARGE SCALE GENOMIC DNA]</scope>
    <source>
        <strain evidence="2 3">San01</strain>
    </source>
</reference>
<proteinExistence type="predicted"/>
<sequence>MSTAQHLATIDLLRSREFPAEHGRSDAGAGGPGYHIAELATRDRPGDDGDDEGYGDAAGAQEQTVADRDGLSAVLTERWGEPQWFSLWSVSLRAVEGGEDIPEPWAGLSAYVPDVQVWQADGRWIVLGIPLGAEDLPFRLVAAITDVDPP</sequence>
<gene>
    <name evidence="2" type="ORF">EOT10_17375</name>
</gene>